<name>A0A7C2ZPY0_9CREN</name>
<dbReference type="EC" id="6.1.1.20" evidence="1"/>
<keyword evidence="4" id="KW-0067">ATP-binding</keyword>
<reference evidence="8" key="1">
    <citation type="journal article" date="2020" name="mSystems">
        <title>Genome- and Community-Level Interaction Insights into Carbon Utilization and Element Cycling Functions of Hydrothermarchaeota in Hydrothermal Sediment.</title>
        <authorList>
            <person name="Zhou Z."/>
            <person name="Liu Y."/>
            <person name="Xu W."/>
            <person name="Pan J."/>
            <person name="Luo Z.H."/>
            <person name="Li M."/>
        </authorList>
    </citation>
    <scope>NUCLEOTIDE SEQUENCE [LARGE SCALE GENOMIC DNA]</scope>
    <source>
        <strain evidence="8">SpSt-16</strain>
    </source>
</reference>
<dbReference type="SUPFAM" id="SSF55681">
    <property type="entry name" value="Class II aaRS and biotin synthetases"/>
    <property type="match status" value="1"/>
</dbReference>
<dbReference type="GO" id="GO:0004826">
    <property type="term" value="F:phenylalanine-tRNA ligase activity"/>
    <property type="evidence" value="ECO:0007669"/>
    <property type="project" value="UniProtKB-EC"/>
</dbReference>
<evidence type="ECO:0000256" key="1">
    <source>
        <dbReference type="ARBA" id="ARBA00012814"/>
    </source>
</evidence>
<dbReference type="GO" id="GO:0006432">
    <property type="term" value="P:phenylalanyl-tRNA aminoacylation"/>
    <property type="evidence" value="ECO:0007669"/>
    <property type="project" value="TreeGrafter"/>
</dbReference>
<dbReference type="PANTHER" id="PTHR11538:SF40">
    <property type="entry name" value="PHENYLALANINE--TRNA LIGASE ALPHA SUBUNIT"/>
    <property type="match status" value="1"/>
</dbReference>
<comment type="caution">
    <text evidence="8">The sequence shown here is derived from an EMBL/GenBank/DDBJ whole genome shotgun (WGS) entry which is preliminary data.</text>
</comment>
<dbReference type="AlphaFoldDB" id="A0A7C2ZPY0"/>
<dbReference type="GO" id="GO:0005737">
    <property type="term" value="C:cytoplasm"/>
    <property type="evidence" value="ECO:0007669"/>
    <property type="project" value="TreeGrafter"/>
</dbReference>
<keyword evidence="2" id="KW-0436">Ligase</keyword>
<dbReference type="GO" id="GO:0000049">
    <property type="term" value="F:tRNA binding"/>
    <property type="evidence" value="ECO:0007669"/>
    <property type="project" value="InterPro"/>
</dbReference>
<dbReference type="PROSITE" id="PS50862">
    <property type="entry name" value="AA_TRNA_LIGASE_II"/>
    <property type="match status" value="1"/>
</dbReference>
<evidence type="ECO:0000313" key="8">
    <source>
        <dbReference type="EMBL" id="HEW52904.1"/>
    </source>
</evidence>
<keyword evidence="3" id="KW-0547">Nucleotide-binding</keyword>
<evidence type="ECO:0000256" key="4">
    <source>
        <dbReference type="ARBA" id="ARBA00022840"/>
    </source>
</evidence>
<organism evidence="8">
    <name type="scientific">Ignisphaera aggregans</name>
    <dbReference type="NCBI Taxonomy" id="334771"/>
    <lineage>
        <taxon>Archaea</taxon>
        <taxon>Thermoproteota</taxon>
        <taxon>Thermoprotei</taxon>
        <taxon>Desulfurococcales</taxon>
        <taxon>Desulfurococcaceae</taxon>
        <taxon>Ignisphaera</taxon>
    </lineage>
</organism>
<feature type="domain" description="Aminoacyl-transfer RNA synthetases class-II family profile" evidence="7">
    <location>
        <begin position="1"/>
        <end position="109"/>
    </location>
</feature>
<proteinExistence type="predicted"/>
<gene>
    <name evidence="8" type="ORF">ENO77_01850</name>
</gene>
<accession>A0A7C2ZPY0</accession>
<dbReference type="PANTHER" id="PTHR11538">
    <property type="entry name" value="PHENYLALANYL-TRNA SYNTHETASE"/>
    <property type="match status" value="1"/>
</dbReference>
<dbReference type="Pfam" id="PF01409">
    <property type="entry name" value="tRNA-synt_2d"/>
    <property type="match status" value="1"/>
</dbReference>
<evidence type="ECO:0000256" key="6">
    <source>
        <dbReference type="ARBA" id="ARBA00023146"/>
    </source>
</evidence>
<dbReference type="InterPro" id="IPR006195">
    <property type="entry name" value="aa-tRNA-synth_II"/>
</dbReference>
<sequence length="118" mass="13428">MEQNFNFKKLLGLLTQILKGLGIEKVRFKPGYFPFTEPSVEGYGFVPGYGWVEIFGAGMFRPEVLEILGLKHPVGAWGMGVERLAMVVYGIDDIRLLFSKDIEFIRRFPTIKKASRVL</sequence>
<dbReference type="InterPro" id="IPR045864">
    <property type="entry name" value="aa-tRNA-synth_II/BPL/LPL"/>
</dbReference>
<evidence type="ECO:0000256" key="2">
    <source>
        <dbReference type="ARBA" id="ARBA00022598"/>
    </source>
</evidence>
<keyword evidence="6" id="KW-0030">Aminoacyl-tRNA synthetase</keyword>
<evidence type="ECO:0000256" key="3">
    <source>
        <dbReference type="ARBA" id="ARBA00022741"/>
    </source>
</evidence>
<protein>
    <recommendedName>
        <fullName evidence="1">phenylalanine--tRNA ligase</fullName>
        <ecNumber evidence="1">6.1.1.20</ecNumber>
    </recommendedName>
</protein>
<keyword evidence="5" id="KW-0648">Protein biosynthesis</keyword>
<evidence type="ECO:0000259" key="7">
    <source>
        <dbReference type="PROSITE" id="PS50862"/>
    </source>
</evidence>
<dbReference type="Gene3D" id="3.30.930.10">
    <property type="entry name" value="Bira Bifunctional Protein, Domain 2"/>
    <property type="match status" value="1"/>
</dbReference>
<evidence type="ECO:0000256" key="5">
    <source>
        <dbReference type="ARBA" id="ARBA00022917"/>
    </source>
</evidence>
<dbReference type="EMBL" id="DSGT01000006">
    <property type="protein sequence ID" value="HEW52904.1"/>
    <property type="molecule type" value="Genomic_DNA"/>
</dbReference>
<dbReference type="GO" id="GO:0005524">
    <property type="term" value="F:ATP binding"/>
    <property type="evidence" value="ECO:0007669"/>
    <property type="project" value="UniProtKB-KW"/>
</dbReference>
<dbReference type="InterPro" id="IPR002319">
    <property type="entry name" value="Phenylalanyl-tRNA_Synthase"/>
</dbReference>